<dbReference type="PANTHER" id="PTHR45138">
    <property type="entry name" value="REGULATORY COMPONENTS OF SENSORY TRANSDUCTION SYSTEM"/>
    <property type="match status" value="1"/>
</dbReference>
<evidence type="ECO:0000256" key="1">
    <source>
        <dbReference type="SAM" id="Phobius"/>
    </source>
</evidence>
<dbReference type="Pfam" id="PF00990">
    <property type="entry name" value="GGDEF"/>
    <property type="match status" value="1"/>
</dbReference>
<dbReference type="SUPFAM" id="SSF55073">
    <property type="entry name" value="Nucleotide cyclase"/>
    <property type="match status" value="1"/>
</dbReference>
<comment type="caution">
    <text evidence="3">The sequence shown here is derived from an EMBL/GenBank/DDBJ whole genome shotgun (WGS) entry which is preliminary data.</text>
</comment>
<dbReference type="PANTHER" id="PTHR45138:SF9">
    <property type="entry name" value="DIGUANYLATE CYCLASE DGCM-RELATED"/>
    <property type="match status" value="1"/>
</dbReference>
<feature type="transmembrane region" description="Helical" evidence="1">
    <location>
        <begin position="135"/>
        <end position="153"/>
    </location>
</feature>
<dbReference type="EMBL" id="JWHR01000066">
    <property type="protein sequence ID" value="KHS57699.1"/>
    <property type="molecule type" value="Genomic_DNA"/>
</dbReference>
<evidence type="ECO:0000259" key="2">
    <source>
        <dbReference type="PROSITE" id="PS50887"/>
    </source>
</evidence>
<dbReference type="CDD" id="cd01949">
    <property type="entry name" value="GGDEF"/>
    <property type="match status" value="1"/>
</dbReference>
<dbReference type="SMART" id="SM00267">
    <property type="entry name" value="GGDEF"/>
    <property type="match status" value="1"/>
</dbReference>
<feature type="domain" description="GGDEF" evidence="2">
    <location>
        <begin position="223"/>
        <end position="358"/>
    </location>
</feature>
<dbReference type="PROSITE" id="PS50887">
    <property type="entry name" value="GGDEF"/>
    <property type="match status" value="1"/>
</dbReference>
<dbReference type="AlphaFoldDB" id="A0A0B3VYB0"/>
<dbReference type="InterPro" id="IPR029787">
    <property type="entry name" value="Nucleotide_cyclase"/>
</dbReference>
<sequence length="365" mass="42355">MFQKLKKDFLAENSHLYLDEIRTRNYKSFRHFSIVGLSISIAMLLFSLLLKKIITFNMEFLIFACYFICMIYLEKVIEKKNIKHITLIFYIAVTPVMIMAILIGTFLDTTEPSITIMIFICVLPLFILDKPWRIFLYITIIALVYCICCYIAKDFELFMEDFIDIVAFYILAIGVNFFILKDRLENVENYIKVREKSEIDPLTGIYNRGIGAEKITKLINQEVYGAFCIFDIDNFKHINDTYGHSCGDEVLQEIANVTRTCLSNNDVFFRMGGDEFIIYSVGCVDELQYKKAIGNLYEKIRAIKISSINNEHINISLGCCIFNEKTTDYNELYKYSDKALYESKSKGKGRDTLVFLNDSINCLLS</sequence>
<dbReference type="Proteomes" id="UP000031189">
    <property type="component" value="Unassembled WGS sequence"/>
</dbReference>
<feature type="transmembrane region" description="Helical" evidence="1">
    <location>
        <begin position="85"/>
        <end position="106"/>
    </location>
</feature>
<feature type="transmembrane region" description="Helical" evidence="1">
    <location>
        <begin position="112"/>
        <end position="128"/>
    </location>
</feature>
<evidence type="ECO:0000313" key="4">
    <source>
        <dbReference type="Proteomes" id="UP000031189"/>
    </source>
</evidence>
<dbReference type="InterPro" id="IPR043128">
    <property type="entry name" value="Rev_trsase/Diguanyl_cyclase"/>
</dbReference>
<protein>
    <recommendedName>
        <fullName evidence="2">GGDEF domain-containing protein</fullName>
    </recommendedName>
</protein>
<dbReference type="InterPro" id="IPR050469">
    <property type="entry name" value="Diguanylate_Cyclase"/>
</dbReference>
<keyword evidence="4" id="KW-1185">Reference proteome</keyword>
<name>A0A0B3VYB0_9FIRM</name>
<keyword evidence="1" id="KW-0812">Transmembrane</keyword>
<evidence type="ECO:0000313" key="3">
    <source>
        <dbReference type="EMBL" id="KHS57699.1"/>
    </source>
</evidence>
<accession>A0A0B3VYB0</accession>
<dbReference type="NCBIfam" id="TIGR00254">
    <property type="entry name" value="GGDEF"/>
    <property type="match status" value="1"/>
</dbReference>
<feature type="transmembrane region" description="Helical" evidence="1">
    <location>
        <begin position="56"/>
        <end position="73"/>
    </location>
</feature>
<organism evidence="3 4">
    <name type="scientific">Terrisporobacter othiniensis</name>
    <dbReference type="NCBI Taxonomy" id="1577792"/>
    <lineage>
        <taxon>Bacteria</taxon>
        <taxon>Bacillati</taxon>
        <taxon>Bacillota</taxon>
        <taxon>Clostridia</taxon>
        <taxon>Peptostreptococcales</taxon>
        <taxon>Peptostreptococcaceae</taxon>
        <taxon>Terrisporobacter</taxon>
    </lineage>
</organism>
<keyword evidence="1" id="KW-0472">Membrane</keyword>
<proteinExistence type="predicted"/>
<dbReference type="InterPro" id="IPR000160">
    <property type="entry name" value="GGDEF_dom"/>
</dbReference>
<feature type="transmembrane region" description="Helical" evidence="1">
    <location>
        <begin position="165"/>
        <end position="184"/>
    </location>
</feature>
<reference evidence="3 4" key="1">
    <citation type="submission" date="2014-12" db="EMBL/GenBank/DDBJ databases">
        <title>Draft genome sequence of Terrisporobacter sp. 08-306576, isolated from the blood culture of a bacteremia patient.</title>
        <authorList>
            <person name="Lund L.C."/>
            <person name="Sydenham T.V."/>
            <person name="Hogh S.V."/>
            <person name="Skov M.N."/>
            <person name="Kemp M."/>
            <person name="Justesen U.S."/>
        </authorList>
    </citation>
    <scope>NUCLEOTIDE SEQUENCE [LARGE SCALE GENOMIC DNA]</scope>
    <source>
        <strain evidence="3 4">08-306576</strain>
    </source>
</reference>
<keyword evidence="1" id="KW-1133">Transmembrane helix</keyword>
<dbReference type="OrthoDB" id="9804955at2"/>
<feature type="transmembrane region" description="Helical" evidence="1">
    <location>
        <begin position="32"/>
        <end position="50"/>
    </location>
</feature>
<dbReference type="STRING" id="1577792.QX51_06905"/>
<gene>
    <name evidence="3" type="ORF">QX51_06905</name>
</gene>
<dbReference type="Gene3D" id="3.30.70.270">
    <property type="match status" value="1"/>
</dbReference>
<dbReference type="RefSeq" id="WP_039679175.1">
    <property type="nucleotide sequence ID" value="NZ_JAXECK010000026.1"/>
</dbReference>
<dbReference type="GO" id="GO:0052621">
    <property type="term" value="F:diguanylate cyclase activity"/>
    <property type="evidence" value="ECO:0007669"/>
    <property type="project" value="TreeGrafter"/>
</dbReference>